<evidence type="ECO:0000259" key="10">
    <source>
        <dbReference type="PROSITE" id="PS50192"/>
    </source>
</evidence>
<dbReference type="SMART" id="SM00397">
    <property type="entry name" value="t_SNARE"/>
    <property type="match status" value="1"/>
</dbReference>
<evidence type="ECO:0000256" key="1">
    <source>
        <dbReference type="ARBA" id="ARBA00004211"/>
    </source>
</evidence>
<dbReference type="InterPro" id="IPR010989">
    <property type="entry name" value="SNARE"/>
</dbReference>
<feature type="domain" description="T-SNARE coiled-coil homology" evidence="10">
    <location>
        <begin position="230"/>
        <end position="292"/>
    </location>
</feature>
<gene>
    <name evidence="11" type="ORF">PCOS0759_LOCUS2793</name>
</gene>
<dbReference type="InterPro" id="IPR000727">
    <property type="entry name" value="T_SNARE_dom"/>
</dbReference>
<evidence type="ECO:0000256" key="6">
    <source>
        <dbReference type="ARBA" id="ARBA00023054"/>
    </source>
</evidence>
<dbReference type="AlphaFoldDB" id="A0A7S1KND4"/>
<dbReference type="PROSITE" id="PS50192">
    <property type="entry name" value="T_SNARE"/>
    <property type="match status" value="1"/>
</dbReference>
<dbReference type="InterPro" id="IPR045242">
    <property type="entry name" value="Syntaxin"/>
</dbReference>
<keyword evidence="3" id="KW-0813">Transport</keyword>
<dbReference type="CDD" id="cd15844">
    <property type="entry name" value="SNARE_syntaxin5"/>
    <property type="match status" value="1"/>
</dbReference>
<comment type="subcellular location">
    <subcellularLocation>
        <location evidence="1">Membrane</location>
        <topology evidence="1">Single-pass type IV membrane protein</topology>
    </subcellularLocation>
</comment>
<feature type="region of interest" description="Disordered" evidence="8">
    <location>
        <begin position="121"/>
        <end position="143"/>
    </location>
</feature>
<dbReference type="GO" id="GO:0006906">
    <property type="term" value="P:vesicle fusion"/>
    <property type="evidence" value="ECO:0007669"/>
    <property type="project" value="TreeGrafter"/>
</dbReference>
<dbReference type="GO" id="GO:0006886">
    <property type="term" value="P:intracellular protein transport"/>
    <property type="evidence" value="ECO:0007669"/>
    <property type="project" value="TreeGrafter"/>
</dbReference>
<dbReference type="SUPFAM" id="SSF47661">
    <property type="entry name" value="t-snare proteins"/>
    <property type="match status" value="1"/>
</dbReference>
<dbReference type="PANTHER" id="PTHR19957:SF3">
    <property type="entry name" value="SYNTAXIN-5"/>
    <property type="match status" value="1"/>
</dbReference>
<feature type="compositionally biased region" description="Polar residues" evidence="8">
    <location>
        <begin position="24"/>
        <end position="35"/>
    </location>
</feature>
<keyword evidence="7 9" id="KW-0472">Membrane</keyword>
<evidence type="ECO:0000256" key="2">
    <source>
        <dbReference type="ARBA" id="ARBA00009063"/>
    </source>
</evidence>
<feature type="compositionally biased region" description="Low complexity" evidence="8">
    <location>
        <begin position="121"/>
        <end position="131"/>
    </location>
</feature>
<keyword evidence="6" id="KW-0175">Coiled coil</keyword>
<dbReference type="GO" id="GO:0005484">
    <property type="term" value="F:SNAP receptor activity"/>
    <property type="evidence" value="ECO:0007669"/>
    <property type="project" value="TreeGrafter"/>
</dbReference>
<dbReference type="GO" id="GO:0000149">
    <property type="term" value="F:SNARE binding"/>
    <property type="evidence" value="ECO:0007669"/>
    <property type="project" value="TreeGrafter"/>
</dbReference>
<name>A0A7S1KND4_9EUKA</name>
<feature type="region of interest" description="Disordered" evidence="8">
    <location>
        <begin position="24"/>
        <end position="55"/>
    </location>
</feature>
<dbReference type="Gene3D" id="1.20.58.70">
    <property type="match status" value="1"/>
</dbReference>
<sequence length="323" mass="37375">MPFLNRTQEFQQIFNLKRQSHLQYRSQKASLAQSKQKNRRNGSDGGGRNDKLQQRSDFHLAAKEISRDLQYTVEMLEQLTKLIKKQTPFDDQHSPQIRHLTVQLKERLSTHKHTLDELHTSLTQNQQNNSKKSTHQQQKKHSETVINGLNSKLSYSVQQFQHILKNRTKQMKKQEKRQEMYGITSSFTPQHGLTPNAHSTVRSPAVSNMPLNGSQMQQQDTMLSVIQSNEDYIRQRSSEIQEIESEIVQIGGMFNQLAIMVKQQGELTQTIDQNVTDAEHYVDQAQSELLKYLRRVSSNRGLVLKIFLVMIVFMVFIGAFVLA</sequence>
<evidence type="ECO:0000256" key="4">
    <source>
        <dbReference type="ARBA" id="ARBA00022692"/>
    </source>
</evidence>
<organism evidence="11">
    <name type="scientific">Percolomonas cosmopolitus</name>
    <dbReference type="NCBI Taxonomy" id="63605"/>
    <lineage>
        <taxon>Eukaryota</taxon>
        <taxon>Discoba</taxon>
        <taxon>Heterolobosea</taxon>
        <taxon>Tetramitia</taxon>
        <taxon>Eutetramitia</taxon>
        <taxon>Percolomonadidae</taxon>
        <taxon>Percolomonas</taxon>
    </lineage>
</organism>
<keyword evidence="5 9" id="KW-1133">Transmembrane helix</keyword>
<evidence type="ECO:0000256" key="8">
    <source>
        <dbReference type="SAM" id="MobiDB-lite"/>
    </source>
</evidence>
<evidence type="ECO:0000256" key="5">
    <source>
        <dbReference type="ARBA" id="ARBA00022989"/>
    </source>
</evidence>
<feature type="transmembrane region" description="Helical" evidence="9">
    <location>
        <begin position="302"/>
        <end position="322"/>
    </location>
</feature>
<proteinExistence type="inferred from homology"/>
<keyword evidence="4 9" id="KW-0812">Transmembrane</keyword>
<dbReference type="GO" id="GO:0048278">
    <property type="term" value="P:vesicle docking"/>
    <property type="evidence" value="ECO:0007669"/>
    <property type="project" value="TreeGrafter"/>
</dbReference>
<dbReference type="GO" id="GO:0000139">
    <property type="term" value="C:Golgi membrane"/>
    <property type="evidence" value="ECO:0007669"/>
    <property type="project" value="TreeGrafter"/>
</dbReference>
<dbReference type="EMBL" id="HBGD01003377">
    <property type="protein sequence ID" value="CAD9079559.1"/>
    <property type="molecule type" value="Transcribed_RNA"/>
</dbReference>
<dbReference type="Pfam" id="PF05739">
    <property type="entry name" value="SNARE"/>
    <property type="match status" value="1"/>
</dbReference>
<reference evidence="11" key="1">
    <citation type="submission" date="2021-01" db="EMBL/GenBank/DDBJ databases">
        <authorList>
            <person name="Corre E."/>
            <person name="Pelletier E."/>
            <person name="Niang G."/>
            <person name="Scheremetjew M."/>
            <person name="Finn R."/>
            <person name="Kale V."/>
            <person name="Holt S."/>
            <person name="Cochrane G."/>
            <person name="Meng A."/>
            <person name="Brown T."/>
            <person name="Cohen L."/>
        </authorList>
    </citation>
    <scope>NUCLEOTIDE SEQUENCE</scope>
    <source>
        <strain evidence="11">WS</strain>
    </source>
</reference>
<evidence type="ECO:0000313" key="11">
    <source>
        <dbReference type="EMBL" id="CAD9079559.1"/>
    </source>
</evidence>
<protein>
    <recommendedName>
        <fullName evidence="10">t-SNARE coiled-coil homology domain-containing protein</fullName>
    </recommendedName>
</protein>
<dbReference type="GO" id="GO:0006888">
    <property type="term" value="P:endoplasmic reticulum to Golgi vesicle-mediated transport"/>
    <property type="evidence" value="ECO:0007669"/>
    <property type="project" value="TreeGrafter"/>
</dbReference>
<evidence type="ECO:0000256" key="3">
    <source>
        <dbReference type="ARBA" id="ARBA00022448"/>
    </source>
</evidence>
<comment type="similarity">
    <text evidence="2">Belongs to the syntaxin family.</text>
</comment>
<evidence type="ECO:0000256" key="9">
    <source>
        <dbReference type="SAM" id="Phobius"/>
    </source>
</evidence>
<evidence type="ECO:0000256" key="7">
    <source>
        <dbReference type="ARBA" id="ARBA00023136"/>
    </source>
</evidence>
<dbReference type="GO" id="GO:0031201">
    <property type="term" value="C:SNARE complex"/>
    <property type="evidence" value="ECO:0007669"/>
    <property type="project" value="TreeGrafter"/>
</dbReference>
<accession>A0A7S1KND4</accession>
<dbReference type="PANTHER" id="PTHR19957">
    <property type="entry name" value="SYNTAXIN"/>
    <property type="match status" value="1"/>
</dbReference>